<proteinExistence type="predicted"/>
<name>A0A5B7F8J4_PORTR</name>
<accession>A0A5B7F8J4</accession>
<evidence type="ECO:0000313" key="2">
    <source>
        <dbReference type="Proteomes" id="UP000324222"/>
    </source>
</evidence>
<keyword evidence="2" id="KW-1185">Reference proteome</keyword>
<dbReference type="EMBL" id="VSRR010005052">
    <property type="protein sequence ID" value="MPC41428.1"/>
    <property type="molecule type" value="Genomic_DNA"/>
</dbReference>
<evidence type="ECO:0000313" key="1">
    <source>
        <dbReference type="EMBL" id="MPC41428.1"/>
    </source>
</evidence>
<reference evidence="1 2" key="1">
    <citation type="submission" date="2019-05" db="EMBL/GenBank/DDBJ databases">
        <title>Another draft genome of Portunus trituberculatus and its Hox gene families provides insights of decapod evolution.</title>
        <authorList>
            <person name="Jeong J.-H."/>
            <person name="Song I."/>
            <person name="Kim S."/>
            <person name="Choi T."/>
            <person name="Kim D."/>
            <person name="Ryu S."/>
            <person name="Kim W."/>
        </authorList>
    </citation>
    <scope>NUCLEOTIDE SEQUENCE [LARGE SCALE GENOMIC DNA]</scope>
    <source>
        <tissue evidence="1">Muscle</tissue>
    </source>
</reference>
<dbReference type="AlphaFoldDB" id="A0A5B7F8J4"/>
<comment type="caution">
    <text evidence="1">The sequence shown here is derived from an EMBL/GenBank/DDBJ whole genome shotgun (WGS) entry which is preliminary data.</text>
</comment>
<gene>
    <name evidence="1" type="ORF">E2C01_035018</name>
</gene>
<sequence>MTSSVHGESHPLRDGESVSHAYYNQLTVRHGNNGQPIGWYLLYIQYSKLDGLPVKTLPPSNVFLLCDVFFEDCKKSSEKQYCPVTRKIESTRGING</sequence>
<organism evidence="1 2">
    <name type="scientific">Portunus trituberculatus</name>
    <name type="common">Swimming crab</name>
    <name type="synonym">Neptunus trituberculatus</name>
    <dbReference type="NCBI Taxonomy" id="210409"/>
    <lineage>
        <taxon>Eukaryota</taxon>
        <taxon>Metazoa</taxon>
        <taxon>Ecdysozoa</taxon>
        <taxon>Arthropoda</taxon>
        <taxon>Crustacea</taxon>
        <taxon>Multicrustacea</taxon>
        <taxon>Malacostraca</taxon>
        <taxon>Eumalacostraca</taxon>
        <taxon>Eucarida</taxon>
        <taxon>Decapoda</taxon>
        <taxon>Pleocyemata</taxon>
        <taxon>Brachyura</taxon>
        <taxon>Eubrachyura</taxon>
        <taxon>Portunoidea</taxon>
        <taxon>Portunidae</taxon>
        <taxon>Portuninae</taxon>
        <taxon>Portunus</taxon>
    </lineage>
</organism>
<dbReference type="Proteomes" id="UP000324222">
    <property type="component" value="Unassembled WGS sequence"/>
</dbReference>
<protein>
    <submittedName>
        <fullName evidence="1">Uncharacterized protein</fullName>
    </submittedName>
</protein>